<protein>
    <recommendedName>
        <fullName evidence="10">Integrase</fullName>
    </recommendedName>
</protein>
<dbReference type="InterPro" id="IPR025269">
    <property type="entry name" value="SAM-like_dom"/>
</dbReference>
<keyword evidence="3 5" id="KW-0238">DNA-binding</keyword>
<dbReference type="InterPro" id="IPR050090">
    <property type="entry name" value="Tyrosine_recombinase_XerCD"/>
</dbReference>
<dbReference type="InterPro" id="IPR011010">
    <property type="entry name" value="DNA_brk_join_enz"/>
</dbReference>
<comment type="similarity">
    <text evidence="1">Belongs to the 'phage' integrase family.</text>
</comment>
<proteinExistence type="inferred from homology"/>
<dbReference type="InterPro" id="IPR010998">
    <property type="entry name" value="Integrase_recombinase_N"/>
</dbReference>
<evidence type="ECO:0008006" key="10">
    <source>
        <dbReference type="Google" id="ProtNLM"/>
    </source>
</evidence>
<keyword evidence="2" id="KW-0229">DNA integration</keyword>
<dbReference type="InterPro" id="IPR002104">
    <property type="entry name" value="Integrase_catalytic"/>
</dbReference>
<feature type="domain" description="Core-binding (CB)" evidence="7">
    <location>
        <begin position="120"/>
        <end position="204"/>
    </location>
</feature>
<name>A0ABQ6HB69_9GAMM</name>
<accession>A0ABQ6HB69</accession>
<keyword evidence="4" id="KW-0233">DNA recombination</keyword>
<dbReference type="InterPro" id="IPR044068">
    <property type="entry name" value="CB"/>
</dbReference>
<evidence type="ECO:0000256" key="5">
    <source>
        <dbReference type="PROSITE-ProRule" id="PRU01248"/>
    </source>
</evidence>
<evidence type="ECO:0000256" key="3">
    <source>
        <dbReference type="ARBA" id="ARBA00023125"/>
    </source>
</evidence>
<gene>
    <name evidence="8" type="ORF">tloyanaT_04030</name>
</gene>
<evidence type="ECO:0000256" key="1">
    <source>
        <dbReference type="ARBA" id="ARBA00008857"/>
    </source>
</evidence>
<feature type="domain" description="Tyr recombinase" evidence="6">
    <location>
        <begin position="230"/>
        <end position="387"/>
    </location>
</feature>
<evidence type="ECO:0000256" key="2">
    <source>
        <dbReference type="ARBA" id="ARBA00022908"/>
    </source>
</evidence>
<dbReference type="EMBL" id="BSSV01000001">
    <property type="protein sequence ID" value="GLX84151.1"/>
    <property type="molecule type" value="Genomic_DNA"/>
</dbReference>
<dbReference type="Gene3D" id="1.10.443.10">
    <property type="entry name" value="Intergrase catalytic core"/>
    <property type="match status" value="1"/>
</dbReference>
<dbReference type="InterPro" id="IPR013762">
    <property type="entry name" value="Integrase-like_cat_sf"/>
</dbReference>
<organism evidence="8 9">
    <name type="scientific">Thalassotalea loyana</name>
    <dbReference type="NCBI Taxonomy" id="280483"/>
    <lineage>
        <taxon>Bacteria</taxon>
        <taxon>Pseudomonadati</taxon>
        <taxon>Pseudomonadota</taxon>
        <taxon>Gammaproteobacteria</taxon>
        <taxon>Alteromonadales</taxon>
        <taxon>Colwelliaceae</taxon>
        <taxon>Thalassotalea</taxon>
    </lineage>
</organism>
<dbReference type="PANTHER" id="PTHR30349:SF41">
    <property type="entry name" value="INTEGRASE_RECOMBINASE PROTEIN MJ0367-RELATED"/>
    <property type="match status" value="1"/>
</dbReference>
<comment type="caution">
    <text evidence="8">The sequence shown here is derived from an EMBL/GenBank/DDBJ whole genome shotgun (WGS) entry which is preliminary data.</text>
</comment>
<dbReference type="Gene3D" id="1.10.150.130">
    <property type="match status" value="1"/>
</dbReference>
<dbReference type="PROSITE" id="PS51898">
    <property type="entry name" value="TYR_RECOMBINASE"/>
    <property type="match status" value="1"/>
</dbReference>
<dbReference type="PROSITE" id="PS51900">
    <property type="entry name" value="CB"/>
    <property type="match status" value="1"/>
</dbReference>
<dbReference type="InterPro" id="IPR046668">
    <property type="entry name" value="DUF6538"/>
</dbReference>
<dbReference type="SUPFAM" id="SSF56349">
    <property type="entry name" value="DNA breaking-rejoining enzymes"/>
    <property type="match status" value="1"/>
</dbReference>
<evidence type="ECO:0000313" key="9">
    <source>
        <dbReference type="Proteomes" id="UP001157134"/>
    </source>
</evidence>
<dbReference type="PANTHER" id="PTHR30349">
    <property type="entry name" value="PHAGE INTEGRASE-RELATED"/>
    <property type="match status" value="1"/>
</dbReference>
<evidence type="ECO:0000256" key="4">
    <source>
        <dbReference type="ARBA" id="ARBA00023172"/>
    </source>
</evidence>
<reference evidence="8 9" key="1">
    <citation type="submission" date="2023-03" db="EMBL/GenBank/DDBJ databases">
        <title>Thalassotalea loyana LMG 22536T draft genome sequence.</title>
        <authorList>
            <person name="Sawabe T."/>
        </authorList>
    </citation>
    <scope>NUCLEOTIDE SEQUENCE [LARGE SCALE GENOMIC DNA]</scope>
    <source>
        <strain evidence="8 9">LMG 22536</strain>
    </source>
</reference>
<dbReference type="Pfam" id="PF13102">
    <property type="entry name" value="Phage_int_SAM_5"/>
    <property type="match status" value="1"/>
</dbReference>
<dbReference type="Pfam" id="PF20172">
    <property type="entry name" value="DUF6538"/>
    <property type="match status" value="1"/>
</dbReference>
<evidence type="ECO:0000259" key="6">
    <source>
        <dbReference type="PROSITE" id="PS51898"/>
    </source>
</evidence>
<keyword evidence="9" id="KW-1185">Reference proteome</keyword>
<evidence type="ECO:0000259" key="7">
    <source>
        <dbReference type="PROSITE" id="PS51900"/>
    </source>
</evidence>
<dbReference type="Proteomes" id="UP001157134">
    <property type="component" value="Unassembled WGS sequence"/>
</dbReference>
<evidence type="ECO:0000313" key="8">
    <source>
        <dbReference type="EMBL" id="GLX84151.1"/>
    </source>
</evidence>
<sequence length="398" mass="45238">MPDNKHLKKHHDTWVFSRRVPKEIQHLYLGKSHITQSLQTSSIKVARLKRDRINGELASQAQGAYSADRMKFKSYVEEVRPYTGALKDNVCSLSYDDVLPRNEIAKTAYDQEVYGIINHSYTITIKEALSSLLSNRPDMSSDDRSKKINSLKRFLTYHSASDLALADITKKQVVEYIQHLGGEYAVGTIRSHLSRLKALWTHAYQMGEIKTSVSPFCDHDLSRFKGEASKPKQLFSKEQLNTVLNESPMELRDFVKVALFTGARLSELCQADVEEIEGVKCLIVRKGKTASATRVIPIAPQIQDIELPFKYDSKTVGRTFSRFKVAQVTTDTTRSFHSLRNHFITASERAGVKEFDVCHIVGHKTGNTMSYGHYARHDIKRLAKTVQQTANQIETEWL</sequence>
<dbReference type="RefSeq" id="WP_284295694.1">
    <property type="nucleotide sequence ID" value="NZ_BSSV01000001.1"/>
</dbReference>